<accession>A0ABT4VPA9</accession>
<dbReference type="SUPFAM" id="SSF51735">
    <property type="entry name" value="NAD(P)-binding Rossmann-fold domains"/>
    <property type="match status" value="1"/>
</dbReference>
<feature type="transmembrane region" description="Helical" evidence="2">
    <location>
        <begin position="20"/>
        <end position="40"/>
    </location>
</feature>
<evidence type="ECO:0000259" key="3">
    <source>
        <dbReference type="Pfam" id="PF02719"/>
    </source>
</evidence>
<keyword evidence="2" id="KW-0812">Transmembrane</keyword>
<dbReference type="Gene3D" id="3.40.50.720">
    <property type="entry name" value="NAD(P)-binding Rossmann-like Domain"/>
    <property type="match status" value="2"/>
</dbReference>
<keyword evidence="2" id="KW-0472">Membrane</keyword>
<keyword evidence="2" id="KW-1133">Transmembrane helix</keyword>
<feature type="domain" description="Polysaccharide biosynthesis protein CapD-like" evidence="3">
    <location>
        <begin position="287"/>
        <end position="579"/>
    </location>
</feature>
<protein>
    <submittedName>
        <fullName evidence="4">Nucleoside-diphosphate sugar epimerase/dehydratase</fullName>
    </submittedName>
</protein>
<dbReference type="InterPro" id="IPR051203">
    <property type="entry name" value="Polysaccharide_Synthase-Rel"/>
</dbReference>
<evidence type="ECO:0000313" key="5">
    <source>
        <dbReference type="Proteomes" id="UP001148313"/>
    </source>
</evidence>
<evidence type="ECO:0000256" key="2">
    <source>
        <dbReference type="SAM" id="Phobius"/>
    </source>
</evidence>
<dbReference type="InterPro" id="IPR003869">
    <property type="entry name" value="Polysac_CapD-like"/>
</dbReference>
<evidence type="ECO:0000313" key="4">
    <source>
        <dbReference type="EMBL" id="MDA4846550.1"/>
    </source>
</evidence>
<dbReference type="InterPro" id="IPR029063">
    <property type="entry name" value="SAM-dependent_MTases_sf"/>
</dbReference>
<proteinExistence type="inferred from homology"/>
<reference evidence="4" key="1">
    <citation type="submission" date="2022-11" db="EMBL/GenBank/DDBJ databases">
        <title>Hoeflea poritis sp. nov., isolated from scleractinian coral Porites lutea.</title>
        <authorList>
            <person name="Zhang G."/>
            <person name="Wei Q."/>
            <person name="Cai L."/>
        </authorList>
    </citation>
    <scope>NUCLEOTIDE SEQUENCE</scope>
    <source>
        <strain evidence="4">E7-10</strain>
    </source>
</reference>
<dbReference type="SUPFAM" id="SSF53335">
    <property type="entry name" value="S-adenosyl-L-methionine-dependent methyltransferases"/>
    <property type="match status" value="1"/>
</dbReference>
<dbReference type="Proteomes" id="UP001148313">
    <property type="component" value="Unassembled WGS sequence"/>
</dbReference>
<name>A0ABT4VPA9_9HYPH</name>
<feature type="transmembrane region" description="Helical" evidence="2">
    <location>
        <begin position="116"/>
        <end position="137"/>
    </location>
</feature>
<sequence>MRSIHQMFLEMGRHQKRAIFMAVDGIAIVICMIAAMAFRFGELDFPDRGNLTWLLVALPIIGIVAYQILGLYDVLIRAMESRMIAIVAGGAITLMLFVAAASHMDSGVDIPRAVPPIFGILVFLAVGLSRILARAYFQHVTSGLNIRENVLIYGAGATGTQLAAAIQSGNQQRVVGFLDDDPLLKGTMIRGCRVYAPDKIGKLQQRFNITRVLFAMTNATPTQKRNVVARLAPYKLELHTIPPLSDILRGKADVQQVKEIRIDDLLGRSAVSPISSLFDEAIQGKNILVTGAGGSIGSELCRQILKARPSKLILLEISEISLYNIEKRLQKHLPDSDAIEVVYALGDVRDRQRVRTLLLRHGVNIVYHAAAYKHVPIVEANPSQGVMNNIFGTLSVAQEAVGCGVERFILISTDKAVRPSNMMGASKRLAERVVQNIQATTDETVFAIVRFGNVLGSSGSVINLFAEQIRNGGPVTVTHEEVTRYFMTPQEAAQLVVQAGSLAKGGEVFVLDMGEPVRIKDLARLMIQLSGKSVRDDENPDGDIGIEVIGLRPGEKLFEELLITDRVVGTTHPKILRAEEKGDAEGPTMTDLMLRLEHDIESEDPNRLRLTMQDAVEGYTPDVDEAERRRRQTAKVLSLEERRAFRQKGH</sequence>
<dbReference type="Pfam" id="PF02719">
    <property type="entry name" value="Polysacc_synt_2"/>
    <property type="match status" value="1"/>
</dbReference>
<dbReference type="PANTHER" id="PTHR43318">
    <property type="entry name" value="UDP-N-ACETYLGLUCOSAMINE 4,6-DEHYDRATASE"/>
    <property type="match status" value="1"/>
</dbReference>
<evidence type="ECO:0000256" key="1">
    <source>
        <dbReference type="ARBA" id="ARBA00007430"/>
    </source>
</evidence>
<feature type="transmembrane region" description="Helical" evidence="2">
    <location>
        <begin position="84"/>
        <end position="104"/>
    </location>
</feature>
<organism evidence="4 5">
    <name type="scientific">Hoeflea poritis</name>
    <dbReference type="NCBI Taxonomy" id="2993659"/>
    <lineage>
        <taxon>Bacteria</taxon>
        <taxon>Pseudomonadati</taxon>
        <taxon>Pseudomonadota</taxon>
        <taxon>Alphaproteobacteria</taxon>
        <taxon>Hyphomicrobiales</taxon>
        <taxon>Rhizobiaceae</taxon>
        <taxon>Hoeflea</taxon>
    </lineage>
</organism>
<dbReference type="RefSeq" id="WP_271090317.1">
    <property type="nucleotide sequence ID" value="NZ_JAPJZH010000008.1"/>
</dbReference>
<comment type="similarity">
    <text evidence="1">Belongs to the polysaccharide synthase family.</text>
</comment>
<dbReference type="EMBL" id="JAPJZH010000008">
    <property type="protein sequence ID" value="MDA4846550.1"/>
    <property type="molecule type" value="Genomic_DNA"/>
</dbReference>
<dbReference type="CDD" id="cd05237">
    <property type="entry name" value="UDP_invert_4-6DH_SDR_e"/>
    <property type="match status" value="1"/>
</dbReference>
<feature type="transmembrane region" description="Helical" evidence="2">
    <location>
        <begin position="52"/>
        <end position="72"/>
    </location>
</feature>
<dbReference type="PANTHER" id="PTHR43318:SF1">
    <property type="entry name" value="POLYSACCHARIDE BIOSYNTHESIS PROTEIN EPSC-RELATED"/>
    <property type="match status" value="1"/>
</dbReference>
<comment type="caution">
    <text evidence="4">The sequence shown here is derived from an EMBL/GenBank/DDBJ whole genome shotgun (WGS) entry which is preliminary data.</text>
</comment>
<gene>
    <name evidence="4" type="ORF">OOZ53_14395</name>
</gene>
<keyword evidence="5" id="KW-1185">Reference proteome</keyword>
<dbReference type="InterPro" id="IPR036291">
    <property type="entry name" value="NAD(P)-bd_dom_sf"/>
</dbReference>